<accession>A0A9D2G0S5</accession>
<gene>
    <name evidence="1" type="ORF">H9966_09025</name>
</gene>
<dbReference type="InterPro" id="IPR052022">
    <property type="entry name" value="26kDa_periplasmic_antigen"/>
</dbReference>
<dbReference type="EMBL" id="DXBE01000066">
    <property type="protein sequence ID" value="HIZ70000.1"/>
    <property type="molecule type" value="Genomic_DNA"/>
</dbReference>
<comment type="caution">
    <text evidence="1">The sequence shown here is derived from an EMBL/GenBank/DDBJ whole genome shotgun (WGS) entry which is preliminary data.</text>
</comment>
<evidence type="ECO:0000313" key="1">
    <source>
        <dbReference type="EMBL" id="HIZ70000.1"/>
    </source>
</evidence>
<dbReference type="InterPro" id="IPR007497">
    <property type="entry name" value="SIMPL/DUF541"/>
</dbReference>
<dbReference type="PIRSF" id="PIRSF029033">
    <property type="entry name" value="UCP029033"/>
    <property type="match status" value="1"/>
</dbReference>
<dbReference type="PANTHER" id="PTHR34387:SF2">
    <property type="entry name" value="SLR1258 PROTEIN"/>
    <property type="match status" value="1"/>
</dbReference>
<dbReference type="PANTHER" id="PTHR34387">
    <property type="entry name" value="SLR1258 PROTEIN"/>
    <property type="match status" value="1"/>
</dbReference>
<protein>
    <submittedName>
        <fullName evidence="1">SIMPL domain-containing protein</fullName>
    </submittedName>
</protein>
<evidence type="ECO:0000313" key="2">
    <source>
        <dbReference type="Proteomes" id="UP000824055"/>
    </source>
</evidence>
<dbReference type="GO" id="GO:0006974">
    <property type="term" value="P:DNA damage response"/>
    <property type="evidence" value="ECO:0007669"/>
    <property type="project" value="TreeGrafter"/>
</dbReference>
<dbReference type="AlphaFoldDB" id="A0A9D2G0S5"/>
<reference evidence="1" key="2">
    <citation type="submission" date="2021-04" db="EMBL/GenBank/DDBJ databases">
        <authorList>
            <person name="Gilroy R."/>
        </authorList>
    </citation>
    <scope>NUCLEOTIDE SEQUENCE</scope>
    <source>
        <strain evidence="1">ChiHecec3B27-8219</strain>
    </source>
</reference>
<organism evidence="1 2">
    <name type="scientific">Candidatus Prevotella avicola</name>
    <dbReference type="NCBI Taxonomy" id="2838738"/>
    <lineage>
        <taxon>Bacteria</taxon>
        <taxon>Pseudomonadati</taxon>
        <taxon>Bacteroidota</taxon>
        <taxon>Bacteroidia</taxon>
        <taxon>Bacteroidales</taxon>
        <taxon>Prevotellaceae</taxon>
        <taxon>Prevotella</taxon>
    </lineage>
</organism>
<dbReference type="InterPro" id="IPR016907">
    <property type="entry name" value="UCP029033"/>
</dbReference>
<reference evidence="1" key="1">
    <citation type="journal article" date="2021" name="PeerJ">
        <title>Extensive microbial diversity within the chicken gut microbiome revealed by metagenomics and culture.</title>
        <authorList>
            <person name="Gilroy R."/>
            <person name="Ravi A."/>
            <person name="Getino M."/>
            <person name="Pursley I."/>
            <person name="Horton D.L."/>
            <person name="Alikhan N.F."/>
            <person name="Baker D."/>
            <person name="Gharbi K."/>
            <person name="Hall N."/>
            <person name="Watson M."/>
            <person name="Adriaenssens E.M."/>
            <person name="Foster-Nyarko E."/>
            <person name="Jarju S."/>
            <person name="Secka A."/>
            <person name="Antonio M."/>
            <person name="Oren A."/>
            <person name="Chaudhuri R.R."/>
            <person name="La Ragione R."/>
            <person name="Hildebrand F."/>
            <person name="Pallen M.J."/>
        </authorList>
    </citation>
    <scope>NUCLEOTIDE SEQUENCE</scope>
    <source>
        <strain evidence="1">ChiHecec3B27-8219</strain>
    </source>
</reference>
<dbReference type="Proteomes" id="UP000824055">
    <property type="component" value="Unassembled WGS sequence"/>
</dbReference>
<proteinExistence type="predicted"/>
<name>A0A9D2G0S5_9BACT</name>
<dbReference type="Pfam" id="PF04402">
    <property type="entry name" value="SIMPL"/>
    <property type="match status" value="1"/>
</dbReference>
<sequence length="233" mass="26047">MRHRIIEAALIAIGLIALGGLIKTGMDNFTNRNRNVTVKGLSEREVEADKVTWPIPTKELGNDLPTLYEKINATTQKVKTFLKQNGIKEEEISVNAPVVIDMSADQYASREHDYRYNITSTITVTSANVKLVRSIIARQGELLKQGVAVVDGGYSNQVSYEYVSFQKMKPAMMEEAIKNAEQTARQFAENSDSKLGKIRSATQGQFSIEDRDPNTPYVKKVRVVTTVTYALRD</sequence>